<dbReference type="EMBL" id="DVMZ01000007">
    <property type="protein sequence ID" value="HIU58509.1"/>
    <property type="molecule type" value="Genomic_DNA"/>
</dbReference>
<dbReference type="FunFam" id="1.10.3130.10:FF:000003">
    <property type="entry name" value="Serine acetyltransferase"/>
    <property type="match status" value="1"/>
</dbReference>
<protein>
    <recommendedName>
        <fullName evidence="5">Serine acetyltransferase</fullName>
        <ecNumber evidence="4">2.3.1.30</ecNumber>
    </recommendedName>
</protein>
<keyword evidence="6" id="KW-0963">Cytoplasm</keyword>
<dbReference type="CDD" id="cd03354">
    <property type="entry name" value="LbH_SAT"/>
    <property type="match status" value="1"/>
</dbReference>
<dbReference type="NCBIfam" id="TIGR01172">
    <property type="entry name" value="cysE"/>
    <property type="match status" value="1"/>
</dbReference>
<evidence type="ECO:0000256" key="7">
    <source>
        <dbReference type="ARBA" id="ARBA00022605"/>
    </source>
</evidence>
<evidence type="ECO:0000256" key="12">
    <source>
        <dbReference type="ARBA" id="ARBA00049486"/>
    </source>
</evidence>
<comment type="similarity">
    <text evidence="3">Belongs to the transferase hexapeptide repeat family.</text>
</comment>
<feature type="region of interest" description="Disordered" evidence="13">
    <location>
        <begin position="220"/>
        <end position="254"/>
    </location>
</feature>
<evidence type="ECO:0000256" key="9">
    <source>
        <dbReference type="ARBA" id="ARBA00022737"/>
    </source>
</evidence>
<dbReference type="SUPFAM" id="SSF51161">
    <property type="entry name" value="Trimeric LpxA-like enzymes"/>
    <property type="match status" value="1"/>
</dbReference>
<gene>
    <name evidence="14" type="primary">cysE</name>
    <name evidence="14" type="ORF">IAC57_00260</name>
</gene>
<evidence type="ECO:0000256" key="2">
    <source>
        <dbReference type="ARBA" id="ARBA00004876"/>
    </source>
</evidence>
<dbReference type="GO" id="GO:0005737">
    <property type="term" value="C:cytoplasm"/>
    <property type="evidence" value="ECO:0007669"/>
    <property type="project" value="UniProtKB-SubCell"/>
</dbReference>
<name>A0A9D1MDZ6_9FIRM</name>
<dbReference type="EC" id="2.3.1.30" evidence="4"/>
<evidence type="ECO:0000256" key="10">
    <source>
        <dbReference type="ARBA" id="ARBA00023192"/>
    </source>
</evidence>
<keyword evidence="8 14" id="KW-0808">Transferase</keyword>
<dbReference type="Gene3D" id="2.160.10.10">
    <property type="entry name" value="Hexapeptide repeat proteins"/>
    <property type="match status" value="1"/>
</dbReference>
<dbReference type="InterPro" id="IPR042122">
    <property type="entry name" value="Ser_AcTrfase_N_sf"/>
</dbReference>
<proteinExistence type="inferred from homology"/>
<comment type="caution">
    <text evidence="14">The sequence shown here is derived from an EMBL/GenBank/DDBJ whole genome shotgun (WGS) entry which is preliminary data.</text>
</comment>
<evidence type="ECO:0000256" key="4">
    <source>
        <dbReference type="ARBA" id="ARBA00013266"/>
    </source>
</evidence>
<sequence length="254" mass="27089">MWFKSLRADIAAAKKNDPAARNKLEILLTYSGVHALSHHRFANFLYRIHLRLLARMVSQCSKFFTGIEIHPAAKIYPGVFIDHGSGVVIGETAEIHTGTVIYQGATLGGTGKEHGKRHPTLMENVTVSAGAKILGGFVVGEGAKIGAGAVVLKEVPPHATVVGVPGRVVRVRGEKVCEPDLCQDKTDPYLDARKELCNLRTRVCELEKKLETLSAACASGPVSPAEGAGAPAPEPARGEESAWAPGAEEEEKRA</sequence>
<evidence type="ECO:0000256" key="13">
    <source>
        <dbReference type="SAM" id="MobiDB-lite"/>
    </source>
</evidence>
<comment type="pathway">
    <text evidence="2">Amino-acid biosynthesis; L-cysteine biosynthesis; L-cysteine from L-serine: step 1/2.</text>
</comment>
<comment type="subcellular location">
    <subcellularLocation>
        <location evidence="1">Cytoplasm</location>
    </subcellularLocation>
</comment>
<dbReference type="InterPro" id="IPR011004">
    <property type="entry name" value="Trimer_LpxA-like_sf"/>
</dbReference>
<reference evidence="14" key="1">
    <citation type="submission" date="2020-10" db="EMBL/GenBank/DDBJ databases">
        <authorList>
            <person name="Gilroy R."/>
        </authorList>
    </citation>
    <scope>NUCLEOTIDE SEQUENCE</scope>
    <source>
        <strain evidence="14">11687</strain>
    </source>
</reference>
<dbReference type="AlphaFoldDB" id="A0A9D1MDZ6"/>
<accession>A0A9D1MDZ6</accession>
<dbReference type="Gene3D" id="1.10.3130.10">
    <property type="entry name" value="serine acetyltransferase, domain 1"/>
    <property type="match status" value="1"/>
</dbReference>
<dbReference type="NCBIfam" id="NF041874">
    <property type="entry name" value="EPS_EpsC"/>
    <property type="match status" value="1"/>
</dbReference>
<evidence type="ECO:0000256" key="1">
    <source>
        <dbReference type="ARBA" id="ARBA00004496"/>
    </source>
</evidence>
<dbReference type="Proteomes" id="UP000824081">
    <property type="component" value="Unassembled WGS sequence"/>
</dbReference>
<dbReference type="InterPro" id="IPR045304">
    <property type="entry name" value="LbH_SAT"/>
</dbReference>
<organism evidence="14 15">
    <name type="scientific">Candidatus Scatosoma pullistercoris</name>
    <dbReference type="NCBI Taxonomy" id="2840934"/>
    <lineage>
        <taxon>Bacteria</taxon>
        <taxon>Bacillati</taxon>
        <taxon>Bacillota</taxon>
        <taxon>Clostridia</taxon>
        <taxon>Candidatus Scatosoma</taxon>
    </lineage>
</organism>
<dbReference type="FunFam" id="2.160.10.10:FF:000007">
    <property type="entry name" value="Serine acetyltransferase"/>
    <property type="match status" value="1"/>
</dbReference>
<evidence type="ECO:0000256" key="8">
    <source>
        <dbReference type="ARBA" id="ARBA00022679"/>
    </source>
</evidence>
<dbReference type="InterPro" id="IPR053376">
    <property type="entry name" value="Serine_acetyltransferase"/>
</dbReference>
<dbReference type="GO" id="GO:0006535">
    <property type="term" value="P:cysteine biosynthetic process from serine"/>
    <property type="evidence" value="ECO:0007669"/>
    <property type="project" value="InterPro"/>
</dbReference>
<keyword evidence="10" id="KW-0198">Cysteine biosynthesis</keyword>
<keyword evidence="7" id="KW-0028">Amino-acid biosynthesis</keyword>
<dbReference type="GO" id="GO:0009001">
    <property type="term" value="F:serine O-acetyltransferase activity"/>
    <property type="evidence" value="ECO:0007669"/>
    <property type="project" value="UniProtKB-EC"/>
</dbReference>
<dbReference type="InterPro" id="IPR005881">
    <property type="entry name" value="Ser_O-AcTrfase"/>
</dbReference>
<comment type="catalytic activity">
    <reaction evidence="12">
        <text>L-serine + acetyl-CoA = O-acetyl-L-serine + CoA</text>
        <dbReference type="Rhea" id="RHEA:24560"/>
        <dbReference type="ChEBI" id="CHEBI:33384"/>
        <dbReference type="ChEBI" id="CHEBI:57287"/>
        <dbReference type="ChEBI" id="CHEBI:57288"/>
        <dbReference type="ChEBI" id="CHEBI:58340"/>
        <dbReference type="EC" id="2.3.1.30"/>
    </reaction>
</comment>
<evidence type="ECO:0000313" key="14">
    <source>
        <dbReference type="EMBL" id="HIU58509.1"/>
    </source>
</evidence>
<keyword evidence="9" id="KW-0677">Repeat</keyword>
<dbReference type="InterPro" id="IPR001451">
    <property type="entry name" value="Hexapep"/>
</dbReference>
<evidence type="ECO:0000313" key="15">
    <source>
        <dbReference type="Proteomes" id="UP000824081"/>
    </source>
</evidence>
<evidence type="ECO:0000256" key="6">
    <source>
        <dbReference type="ARBA" id="ARBA00022490"/>
    </source>
</evidence>
<keyword evidence="11 14" id="KW-0012">Acyltransferase</keyword>
<feature type="compositionally biased region" description="Low complexity" evidence="13">
    <location>
        <begin position="220"/>
        <end position="231"/>
    </location>
</feature>
<reference evidence="14" key="2">
    <citation type="journal article" date="2021" name="PeerJ">
        <title>Extensive microbial diversity within the chicken gut microbiome revealed by metagenomics and culture.</title>
        <authorList>
            <person name="Gilroy R."/>
            <person name="Ravi A."/>
            <person name="Getino M."/>
            <person name="Pursley I."/>
            <person name="Horton D.L."/>
            <person name="Alikhan N.F."/>
            <person name="Baker D."/>
            <person name="Gharbi K."/>
            <person name="Hall N."/>
            <person name="Watson M."/>
            <person name="Adriaenssens E.M."/>
            <person name="Foster-Nyarko E."/>
            <person name="Jarju S."/>
            <person name="Secka A."/>
            <person name="Antonio M."/>
            <person name="Oren A."/>
            <person name="Chaudhuri R.R."/>
            <person name="La Ragione R."/>
            <person name="Hildebrand F."/>
            <person name="Pallen M.J."/>
        </authorList>
    </citation>
    <scope>NUCLEOTIDE SEQUENCE</scope>
    <source>
        <strain evidence="14">11687</strain>
    </source>
</reference>
<dbReference type="PANTHER" id="PTHR42811">
    <property type="entry name" value="SERINE ACETYLTRANSFERASE"/>
    <property type="match status" value="1"/>
</dbReference>
<evidence type="ECO:0000256" key="5">
    <source>
        <dbReference type="ARBA" id="ARBA00018522"/>
    </source>
</evidence>
<dbReference type="Pfam" id="PF00132">
    <property type="entry name" value="Hexapep"/>
    <property type="match status" value="1"/>
</dbReference>
<evidence type="ECO:0000256" key="11">
    <source>
        <dbReference type="ARBA" id="ARBA00023315"/>
    </source>
</evidence>
<evidence type="ECO:0000256" key="3">
    <source>
        <dbReference type="ARBA" id="ARBA00007274"/>
    </source>
</evidence>